<gene>
    <name evidence="4" type="ORF">CMEL01_08886</name>
</gene>
<comment type="caution">
    <text evidence="4">The sequence shown here is derived from an EMBL/GenBank/DDBJ whole genome shotgun (WGS) entry which is preliminary data.</text>
</comment>
<dbReference type="PANTHER" id="PTHR47718:SF3">
    <property type="entry name" value="PROTEIN FAR1-RELATED SEQUENCE 5-LIKE"/>
    <property type="match status" value="1"/>
</dbReference>
<dbReference type="EMBL" id="MLGG01000079">
    <property type="protein sequence ID" value="KAK1447047.1"/>
    <property type="molecule type" value="Genomic_DNA"/>
</dbReference>
<dbReference type="Pfam" id="PF03101">
    <property type="entry name" value="FAR1"/>
    <property type="match status" value="1"/>
</dbReference>
<feature type="compositionally biased region" description="Pro residues" evidence="1">
    <location>
        <begin position="111"/>
        <end position="125"/>
    </location>
</feature>
<evidence type="ECO:0000259" key="3">
    <source>
        <dbReference type="Pfam" id="PF10551"/>
    </source>
</evidence>
<feature type="region of interest" description="Disordered" evidence="1">
    <location>
        <begin position="1"/>
        <end position="66"/>
    </location>
</feature>
<evidence type="ECO:0008006" key="6">
    <source>
        <dbReference type="Google" id="ProtNLM"/>
    </source>
</evidence>
<feature type="non-terminal residue" evidence="4">
    <location>
        <position position="423"/>
    </location>
</feature>
<keyword evidence="5" id="KW-1185">Reference proteome</keyword>
<sequence length="423" mass="48169">MNDLSPELLRETRPLSYHEESRRPTLYLTRRFPRGTQTTQCTTLPRMSPEPSPSPSSDESQQPTQPTVEQFNNVLQLVMRVVGTNERLTTSLIQQHEQSRLWQETWGSQTSPPPYSPPRQNPPSSPSSFQTAASQRTQSNKSSSPPLDETPNPPIPGDPEPTANALFNRVNTFAKANGFGIVKRHKYTSRTGRLMRYLFQCDRFGEPGPSKGAGIRQRRSRKCGCQWQVIAEAQEEGKWLLRYHSDPQHSRHNHGPSLGASAHPSHRKLTRPVKDAIETTSRRVGIRARDIRAIVQEQFPEASFTQRDIYNARARINREKLNGYSPTAALIKLFDERGIPYIVKWAADEPNRLVGLVWTFPYCLQMWKRFPEVISFDNTYNTNRFKLPLFQATGQTCLGSIYNAAFGLIDNERLEGFQFLSAS</sequence>
<dbReference type="Pfam" id="PF10551">
    <property type="entry name" value="MULE"/>
    <property type="match status" value="1"/>
</dbReference>
<feature type="domain" description="MULE transposase" evidence="3">
    <location>
        <begin position="373"/>
        <end position="421"/>
    </location>
</feature>
<organism evidence="4 5">
    <name type="scientific">Colletotrichum melonis</name>
    <dbReference type="NCBI Taxonomy" id="1209925"/>
    <lineage>
        <taxon>Eukaryota</taxon>
        <taxon>Fungi</taxon>
        <taxon>Dikarya</taxon>
        <taxon>Ascomycota</taxon>
        <taxon>Pezizomycotina</taxon>
        <taxon>Sordariomycetes</taxon>
        <taxon>Hypocreomycetidae</taxon>
        <taxon>Glomerellales</taxon>
        <taxon>Glomerellaceae</taxon>
        <taxon>Colletotrichum</taxon>
        <taxon>Colletotrichum acutatum species complex</taxon>
    </lineage>
</organism>
<feature type="region of interest" description="Disordered" evidence="1">
    <location>
        <begin position="103"/>
        <end position="164"/>
    </location>
</feature>
<feature type="compositionally biased region" description="Polar residues" evidence="1">
    <location>
        <begin position="129"/>
        <end position="145"/>
    </location>
</feature>
<feature type="region of interest" description="Disordered" evidence="1">
    <location>
        <begin position="246"/>
        <end position="268"/>
    </location>
</feature>
<dbReference type="AlphaFoldDB" id="A0AAI9TW17"/>
<evidence type="ECO:0000256" key="1">
    <source>
        <dbReference type="SAM" id="MobiDB-lite"/>
    </source>
</evidence>
<dbReference type="InterPro" id="IPR004330">
    <property type="entry name" value="FAR1_DNA_bnd_dom"/>
</dbReference>
<feature type="compositionally biased region" description="Low complexity" evidence="1">
    <location>
        <begin position="55"/>
        <end position="66"/>
    </location>
</feature>
<feature type="domain" description="FAR1" evidence="2">
    <location>
        <begin position="171"/>
        <end position="254"/>
    </location>
</feature>
<evidence type="ECO:0000313" key="4">
    <source>
        <dbReference type="EMBL" id="KAK1447047.1"/>
    </source>
</evidence>
<dbReference type="PANTHER" id="PTHR47718">
    <property type="entry name" value="OS01G0519700 PROTEIN"/>
    <property type="match status" value="1"/>
</dbReference>
<feature type="compositionally biased region" description="Basic and acidic residues" evidence="1">
    <location>
        <begin position="8"/>
        <end position="23"/>
    </location>
</feature>
<evidence type="ECO:0000313" key="5">
    <source>
        <dbReference type="Proteomes" id="UP001239795"/>
    </source>
</evidence>
<evidence type="ECO:0000259" key="2">
    <source>
        <dbReference type="Pfam" id="PF03101"/>
    </source>
</evidence>
<name>A0AAI9TW17_9PEZI</name>
<proteinExistence type="predicted"/>
<dbReference type="InterPro" id="IPR018289">
    <property type="entry name" value="MULE_transposase_dom"/>
</dbReference>
<reference evidence="4 5" key="1">
    <citation type="submission" date="2016-10" db="EMBL/GenBank/DDBJ databases">
        <title>The genome sequence of Colletotrichum fioriniae PJ7.</title>
        <authorList>
            <person name="Baroncelli R."/>
        </authorList>
    </citation>
    <scope>NUCLEOTIDE SEQUENCE [LARGE SCALE GENOMIC DNA]</scope>
    <source>
        <strain evidence="4">Col 31</strain>
    </source>
</reference>
<protein>
    <recommendedName>
        <fullName evidence="6">MULE transposase domain-containing protein</fullName>
    </recommendedName>
</protein>
<feature type="compositionally biased region" description="Polar residues" evidence="1">
    <location>
        <begin position="35"/>
        <end position="45"/>
    </location>
</feature>
<accession>A0AAI9TW17</accession>
<dbReference type="Proteomes" id="UP001239795">
    <property type="component" value="Unassembled WGS sequence"/>
</dbReference>